<feature type="region of interest" description="Disordered" evidence="1">
    <location>
        <begin position="1"/>
        <end position="96"/>
    </location>
</feature>
<dbReference type="Proteomes" id="UP001293254">
    <property type="component" value="Unassembled WGS sequence"/>
</dbReference>
<protein>
    <submittedName>
        <fullName evidence="2">Uncharacterized protein</fullName>
    </submittedName>
</protein>
<proteinExistence type="predicted"/>
<name>A0AAE2CCP1_9LAMI</name>
<reference evidence="2" key="2">
    <citation type="journal article" date="2024" name="Plant">
        <title>Genomic evolution and insights into agronomic trait innovations of Sesamum species.</title>
        <authorList>
            <person name="Miao H."/>
            <person name="Wang L."/>
            <person name="Qu L."/>
            <person name="Liu H."/>
            <person name="Sun Y."/>
            <person name="Le M."/>
            <person name="Wang Q."/>
            <person name="Wei S."/>
            <person name="Zheng Y."/>
            <person name="Lin W."/>
            <person name="Duan Y."/>
            <person name="Cao H."/>
            <person name="Xiong S."/>
            <person name="Wang X."/>
            <person name="Wei L."/>
            <person name="Li C."/>
            <person name="Ma Q."/>
            <person name="Ju M."/>
            <person name="Zhao R."/>
            <person name="Li G."/>
            <person name="Mu C."/>
            <person name="Tian Q."/>
            <person name="Mei H."/>
            <person name="Zhang T."/>
            <person name="Gao T."/>
            <person name="Zhang H."/>
        </authorList>
    </citation>
    <scope>NUCLEOTIDE SEQUENCE</scope>
    <source>
        <strain evidence="2">3651</strain>
    </source>
</reference>
<reference evidence="2" key="1">
    <citation type="submission" date="2020-06" db="EMBL/GenBank/DDBJ databases">
        <authorList>
            <person name="Li T."/>
            <person name="Hu X."/>
            <person name="Zhang T."/>
            <person name="Song X."/>
            <person name="Zhang H."/>
            <person name="Dai N."/>
            <person name="Sheng W."/>
            <person name="Hou X."/>
            <person name="Wei L."/>
        </authorList>
    </citation>
    <scope>NUCLEOTIDE SEQUENCE</scope>
    <source>
        <strain evidence="2">3651</strain>
        <tissue evidence="2">Leaf</tissue>
    </source>
</reference>
<comment type="caution">
    <text evidence="2">The sequence shown here is derived from an EMBL/GenBank/DDBJ whole genome shotgun (WGS) entry which is preliminary data.</text>
</comment>
<evidence type="ECO:0000313" key="2">
    <source>
        <dbReference type="EMBL" id="KAK4417318.1"/>
    </source>
</evidence>
<evidence type="ECO:0000256" key="1">
    <source>
        <dbReference type="SAM" id="MobiDB-lite"/>
    </source>
</evidence>
<keyword evidence="3" id="KW-1185">Reference proteome</keyword>
<accession>A0AAE2CCP1</accession>
<gene>
    <name evidence="2" type="ORF">Salat_2557400</name>
</gene>
<feature type="compositionally biased region" description="Basic and acidic residues" evidence="1">
    <location>
        <begin position="25"/>
        <end position="73"/>
    </location>
</feature>
<evidence type="ECO:0000313" key="3">
    <source>
        <dbReference type="Proteomes" id="UP001293254"/>
    </source>
</evidence>
<organism evidence="2 3">
    <name type="scientific">Sesamum alatum</name>
    <dbReference type="NCBI Taxonomy" id="300844"/>
    <lineage>
        <taxon>Eukaryota</taxon>
        <taxon>Viridiplantae</taxon>
        <taxon>Streptophyta</taxon>
        <taxon>Embryophyta</taxon>
        <taxon>Tracheophyta</taxon>
        <taxon>Spermatophyta</taxon>
        <taxon>Magnoliopsida</taxon>
        <taxon>eudicotyledons</taxon>
        <taxon>Gunneridae</taxon>
        <taxon>Pentapetalae</taxon>
        <taxon>asterids</taxon>
        <taxon>lamiids</taxon>
        <taxon>Lamiales</taxon>
        <taxon>Pedaliaceae</taxon>
        <taxon>Sesamum</taxon>
    </lineage>
</organism>
<dbReference type="EMBL" id="JACGWO010000010">
    <property type="protein sequence ID" value="KAK4417318.1"/>
    <property type="molecule type" value="Genomic_DNA"/>
</dbReference>
<dbReference type="AlphaFoldDB" id="A0AAE2CCP1"/>
<sequence>MLQSGVNDHESSSGGEDFDDSDSEYEYKMESDKDEEKKRANHEGDSVENIVKKANDEGGRVEDTDREEARASDADGEDWFGDENLGHSGGAQSVIENPQKSCRTAPTMFNSFNNARKVEHVQGHHKMKGVQDQPRQ</sequence>